<comment type="caution">
    <text evidence="1">The sequence shown here is derived from an EMBL/GenBank/DDBJ whole genome shotgun (WGS) entry which is preliminary data.</text>
</comment>
<evidence type="ECO:0000313" key="1">
    <source>
        <dbReference type="EMBL" id="KAJ8875639.1"/>
    </source>
</evidence>
<dbReference type="Proteomes" id="UP001159363">
    <property type="component" value="Chromosome 8"/>
</dbReference>
<gene>
    <name evidence="1" type="ORF">PR048_023535</name>
</gene>
<dbReference type="EMBL" id="JARBHB010000009">
    <property type="protein sequence ID" value="KAJ8875639.1"/>
    <property type="molecule type" value="Genomic_DNA"/>
</dbReference>
<name>A0ABQ9GUF2_9NEOP</name>
<proteinExistence type="predicted"/>
<organism evidence="1 2">
    <name type="scientific">Dryococelus australis</name>
    <dbReference type="NCBI Taxonomy" id="614101"/>
    <lineage>
        <taxon>Eukaryota</taxon>
        <taxon>Metazoa</taxon>
        <taxon>Ecdysozoa</taxon>
        <taxon>Arthropoda</taxon>
        <taxon>Hexapoda</taxon>
        <taxon>Insecta</taxon>
        <taxon>Pterygota</taxon>
        <taxon>Neoptera</taxon>
        <taxon>Polyneoptera</taxon>
        <taxon>Phasmatodea</taxon>
        <taxon>Verophasmatodea</taxon>
        <taxon>Anareolatae</taxon>
        <taxon>Phasmatidae</taxon>
        <taxon>Eurycanthinae</taxon>
        <taxon>Dryococelus</taxon>
    </lineage>
</organism>
<reference evidence="1 2" key="1">
    <citation type="submission" date="2023-02" db="EMBL/GenBank/DDBJ databases">
        <title>LHISI_Scaffold_Assembly.</title>
        <authorList>
            <person name="Stuart O.P."/>
            <person name="Cleave R."/>
            <person name="Magrath M.J.L."/>
            <person name="Mikheyev A.S."/>
        </authorList>
    </citation>
    <scope>NUCLEOTIDE SEQUENCE [LARGE SCALE GENOMIC DNA]</scope>
    <source>
        <strain evidence="1">Daus_M_001</strain>
        <tissue evidence="1">Leg muscle</tissue>
    </source>
</reference>
<evidence type="ECO:0000313" key="2">
    <source>
        <dbReference type="Proteomes" id="UP001159363"/>
    </source>
</evidence>
<protein>
    <submittedName>
        <fullName evidence="1">Uncharacterized protein</fullName>
    </submittedName>
</protein>
<keyword evidence="2" id="KW-1185">Reference proteome</keyword>
<accession>A0ABQ9GUF2</accession>
<sequence>MVQITKEMLKRIKGSDLAQKIARLLLTQHVAPNATTGSSPVELLMGRCLWTCLNRVHPDLTQEMIDRQKSERMQTAPRRFVLQDLVYTQNMGQGLKWLEAIVVETVGLISCSPCNPITSPVEKEQEWRLDSEVGDERYGKYSKQFCKVLAVLKVVLE</sequence>